<evidence type="ECO:0000313" key="1">
    <source>
        <dbReference type="EMBL" id="KAJ7031589.1"/>
    </source>
</evidence>
<organism evidence="1 2">
    <name type="scientific">Mycena alexandri</name>
    <dbReference type="NCBI Taxonomy" id="1745969"/>
    <lineage>
        <taxon>Eukaryota</taxon>
        <taxon>Fungi</taxon>
        <taxon>Dikarya</taxon>
        <taxon>Basidiomycota</taxon>
        <taxon>Agaricomycotina</taxon>
        <taxon>Agaricomycetes</taxon>
        <taxon>Agaricomycetidae</taxon>
        <taxon>Agaricales</taxon>
        <taxon>Marasmiineae</taxon>
        <taxon>Mycenaceae</taxon>
        <taxon>Mycena</taxon>
    </lineage>
</organism>
<accession>A0AAD6SQ01</accession>
<sequence>MFIRISTGRMSFVATPRKVVSYVPLLRLGSGNTDGTNQDPLVRSSRMGILLRLNEERSLASVQCPCEPPRLRVRGLVLVARVAHDALGRGALEPEGQLLVGQVVLGARVEDEVERVVLVAEALAAGNVAYVAKEFGREPLNDRLALDVASGGRVAALEEELIARVARRGGLQQARGRVDLHAVQRAAVRRQLVVELIGGAEGLAVGERRVGAGRDGGLDAAGQGHGEGNDGGGGEAGHCDDVDWRVVECGCECCSDCDYVQRVLYRILVLAPACDPRKKWISNVK</sequence>
<gene>
    <name evidence="1" type="ORF">C8F04DRAFT_694236</name>
</gene>
<dbReference type="Proteomes" id="UP001218188">
    <property type="component" value="Unassembled WGS sequence"/>
</dbReference>
<proteinExistence type="predicted"/>
<protein>
    <submittedName>
        <fullName evidence="1">Uncharacterized protein</fullName>
    </submittedName>
</protein>
<dbReference type="AlphaFoldDB" id="A0AAD6SQ01"/>
<name>A0AAD6SQ01_9AGAR</name>
<comment type="caution">
    <text evidence="1">The sequence shown here is derived from an EMBL/GenBank/DDBJ whole genome shotgun (WGS) entry which is preliminary data.</text>
</comment>
<dbReference type="EMBL" id="JARJCM010000080">
    <property type="protein sequence ID" value="KAJ7031589.1"/>
    <property type="molecule type" value="Genomic_DNA"/>
</dbReference>
<keyword evidence="2" id="KW-1185">Reference proteome</keyword>
<reference evidence="1" key="1">
    <citation type="submission" date="2023-03" db="EMBL/GenBank/DDBJ databases">
        <title>Massive genome expansion in bonnet fungi (Mycena s.s.) driven by repeated elements and novel gene families across ecological guilds.</title>
        <authorList>
            <consortium name="Lawrence Berkeley National Laboratory"/>
            <person name="Harder C.B."/>
            <person name="Miyauchi S."/>
            <person name="Viragh M."/>
            <person name="Kuo A."/>
            <person name="Thoen E."/>
            <person name="Andreopoulos B."/>
            <person name="Lu D."/>
            <person name="Skrede I."/>
            <person name="Drula E."/>
            <person name="Henrissat B."/>
            <person name="Morin E."/>
            <person name="Kohler A."/>
            <person name="Barry K."/>
            <person name="LaButti K."/>
            <person name="Morin E."/>
            <person name="Salamov A."/>
            <person name="Lipzen A."/>
            <person name="Mereny Z."/>
            <person name="Hegedus B."/>
            <person name="Baldrian P."/>
            <person name="Stursova M."/>
            <person name="Weitz H."/>
            <person name="Taylor A."/>
            <person name="Grigoriev I.V."/>
            <person name="Nagy L.G."/>
            <person name="Martin F."/>
            <person name="Kauserud H."/>
        </authorList>
    </citation>
    <scope>NUCLEOTIDE SEQUENCE</scope>
    <source>
        <strain evidence="1">CBHHK200</strain>
    </source>
</reference>
<evidence type="ECO:0000313" key="2">
    <source>
        <dbReference type="Proteomes" id="UP001218188"/>
    </source>
</evidence>